<evidence type="ECO:0000259" key="2">
    <source>
        <dbReference type="Pfam" id="PF13472"/>
    </source>
</evidence>
<keyword evidence="3" id="KW-0378">Hydrolase</keyword>
<proteinExistence type="predicted"/>
<keyword evidence="4" id="KW-1185">Reference proteome</keyword>
<protein>
    <submittedName>
        <fullName evidence="3">SGNH/GDSL hydrolase family protein</fullName>
    </submittedName>
</protein>
<dbReference type="PANTHER" id="PTHR37981">
    <property type="entry name" value="LIPASE 2"/>
    <property type="match status" value="1"/>
</dbReference>
<evidence type="ECO:0000313" key="4">
    <source>
        <dbReference type="Proteomes" id="UP001501237"/>
    </source>
</evidence>
<evidence type="ECO:0000256" key="1">
    <source>
        <dbReference type="SAM" id="SignalP"/>
    </source>
</evidence>
<dbReference type="Proteomes" id="UP001501237">
    <property type="component" value="Unassembled WGS sequence"/>
</dbReference>
<dbReference type="CDD" id="cd01823">
    <property type="entry name" value="SEST_like"/>
    <property type="match status" value="1"/>
</dbReference>
<feature type="domain" description="SGNH hydrolase-type esterase" evidence="2">
    <location>
        <begin position="53"/>
        <end position="283"/>
    </location>
</feature>
<dbReference type="SUPFAM" id="SSF52266">
    <property type="entry name" value="SGNH hydrolase"/>
    <property type="match status" value="1"/>
</dbReference>
<dbReference type="InterPro" id="IPR013830">
    <property type="entry name" value="SGNH_hydro"/>
</dbReference>
<sequence>MIKIAVVLATLLTGPAPASALDPVQAAPPGSAAISTAAISTAAISTAALDYAALGDSVAAGPLIPRQHGPAVCRRSDHNYPSLIAGALRPATFTDVSCTGAELKHLSTSQSGLPPQLEALSDDTDLVTITLGANSVSWSKVALNCGLISIGTLGHGNPCQLTQGKAVLKKMVNIRPKIDAAYRKVREAAPNARIVVVGYLKVAPGDGKGCWPRLPLAKGDQKFFDAVERELNAMLKTTATKIGATYLDAYALSDGHDVCAKEPWTSGLKGPSLVYHPTARGMERVAAAVVASLAAPVAATSG</sequence>
<dbReference type="InterPro" id="IPR037460">
    <property type="entry name" value="SEST-like"/>
</dbReference>
<dbReference type="GO" id="GO:0016787">
    <property type="term" value="F:hydrolase activity"/>
    <property type="evidence" value="ECO:0007669"/>
    <property type="project" value="UniProtKB-KW"/>
</dbReference>
<keyword evidence="1" id="KW-0732">Signal</keyword>
<reference evidence="4" key="1">
    <citation type="journal article" date="2019" name="Int. J. Syst. Evol. Microbiol.">
        <title>The Global Catalogue of Microorganisms (GCM) 10K type strain sequencing project: providing services to taxonomists for standard genome sequencing and annotation.</title>
        <authorList>
            <consortium name="The Broad Institute Genomics Platform"/>
            <consortium name="The Broad Institute Genome Sequencing Center for Infectious Disease"/>
            <person name="Wu L."/>
            <person name="Ma J."/>
        </authorList>
    </citation>
    <scope>NUCLEOTIDE SEQUENCE [LARGE SCALE GENOMIC DNA]</scope>
    <source>
        <strain evidence="4">JCM 9377</strain>
    </source>
</reference>
<name>A0ABP6QPJ0_9ACTN</name>
<gene>
    <name evidence="3" type="ORF">GCM10010468_79470</name>
</gene>
<organism evidence="3 4">
    <name type="scientific">Actinocorallia longicatena</name>
    <dbReference type="NCBI Taxonomy" id="111803"/>
    <lineage>
        <taxon>Bacteria</taxon>
        <taxon>Bacillati</taxon>
        <taxon>Actinomycetota</taxon>
        <taxon>Actinomycetes</taxon>
        <taxon>Streptosporangiales</taxon>
        <taxon>Thermomonosporaceae</taxon>
        <taxon>Actinocorallia</taxon>
    </lineage>
</organism>
<dbReference type="RefSeq" id="WP_344839568.1">
    <property type="nucleotide sequence ID" value="NZ_BAAAUV010000048.1"/>
</dbReference>
<accession>A0ABP6QPJ0</accession>
<dbReference type="Gene3D" id="3.40.50.1110">
    <property type="entry name" value="SGNH hydrolase"/>
    <property type="match status" value="1"/>
</dbReference>
<feature type="chain" id="PRO_5046453300" evidence="1">
    <location>
        <begin position="21"/>
        <end position="302"/>
    </location>
</feature>
<dbReference type="InterPro" id="IPR036514">
    <property type="entry name" value="SGNH_hydro_sf"/>
</dbReference>
<feature type="signal peptide" evidence="1">
    <location>
        <begin position="1"/>
        <end position="20"/>
    </location>
</feature>
<dbReference type="PANTHER" id="PTHR37981:SF1">
    <property type="entry name" value="SGNH HYDROLASE-TYPE ESTERASE DOMAIN-CONTAINING PROTEIN"/>
    <property type="match status" value="1"/>
</dbReference>
<evidence type="ECO:0000313" key="3">
    <source>
        <dbReference type="EMBL" id="GAA3242005.1"/>
    </source>
</evidence>
<dbReference type="Pfam" id="PF13472">
    <property type="entry name" value="Lipase_GDSL_2"/>
    <property type="match status" value="1"/>
</dbReference>
<dbReference type="EMBL" id="BAAAUV010000048">
    <property type="protein sequence ID" value="GAA3242005.1"/>
    <property type="molecule type" value="Genomic_DNA"/>
</dbReference>
<comment type="caution">
    <text evidence="3">The sequence shown here is derived from an EMBL/GenBank/DDBJ whole genome shotgun (WGS) entry which is preliminary data.</text>
</comment>